<dbReference type="KEGG" id="lenr:94171761"/>
<dbReference type="EMBL" id="JAFHKP010000028">
    <property type="protein sequence ID" value="KAG5475093.1"/>
    <property type="molecule type" value="Genomic_DNA"/>
</dbReference>
<protein>
    <submittedName>
        <fullName evidence="2">Uncharacterized protein</fullName>
    </submittedName>
</protein>
<keyword evidence="3" id="KW-1185">Reference proteome</keyword>
<evidence type="ECO:0000313" key="2">
    <source>
        <dbReference type="EMBL" id="KAG5475093.1"/>
    </source>
</evidence>
<feature type="compositionally biased region" description="Low complexity" evidence="1">
    <location>
        <begin position="205"/>
        <end position="218"/>
    </location>
</feature>
<dbReference type="GeneID" id="94171761"/>
<organism evidence="2 3">
    <name type="scientific">Leishmania enriettii</name>
    <dbReference type="NCBI Taxonomy" id="5663"/>
    <lineage>
        <taxon>Eukaryota</taxon>
        <taxon>Discoba</taxon>
        <taxon>Euglenozoa</taxon>
        <taxon>Kinetoplastea</taxon>
        <taxon>Metakinetoplastina</taxon>
        <taxon>Trypanosomatida</taxon>
        <taxon>Trypanosomatidae</taxon>
        <taxon>Leishmaniinae</taxon>
        <taxon>Leishmania</taxon>
    </lineage>
</organism>
<dbReference type="RefSeq" id="XP_067691622.1">
    <property type="nucleotide sequence ID" value="XM_067836251.1"/>
</dbReference>
<evidence type="ECO:0000256" key="1">
    <source>
        <dbReference type="SAM" id="MobiDB-lite"/>
    </source>
</evidence>
<gene>
    <name evidence="2" type="ORF">CUR178_04543</name>
</gene>
<dbReference type="Proteomes" id="UP000674179">
    <property type="component" value="Chromosome 28"/>
</dbReference>
<comment type="caution">
    <text evidence="2">The sequence shown here is derived from an EMBL/GenBank/DDBJ whole genome shotgun (WGS) entry which is preliminary data.</text>
</comment>
<proteinExistence type="predicted"/>
<reference evidence="2 3" key="1">
    <citation type="submission" date="2021-02" db="EMBL/GenBank/DDBJ databases">
        <title>Leishmania (Mundinia) enrietti genome sequencing and assembly.</title>
        <authorList>
            <person name="Almutairi H."/>
            <person name="Gatherer D."/>
        </authorList>
    </citation>
    <scope>NUCLEOTIDE SEQUENCE [LARGE SCALE GENOMIC DNA]</scope>
    <source>
        <strain evidence="2">CUR178</strain>
    </source>
</reference>
<feature type="region of interest" description="Disordered" evidence="1">
    <location>
        <begin position="205"/>
        <end position="236"/>
    </location>
</feature>
<dbReference type="AlphaFoldDB" id="A0A836HE66"/>
<sequence length="303" mass="31813">MTAAAASTAEPALPRRKRTRTSVVEELRKDLEAFAVATLKFGDAPLKCAAPPDKQCAAHENAATTLPSTTLGVSGIPYMATCRCCTTRVTSMYPCCVLEGYVVLWTESVLEVECVAGKAAVAALSFVSPVLEAHAHGNSSETGTVQLQRHSNAVDAGNSHATNALCPPLRPSLCSSLPPVGGPRPPSHRLCSAFECPLERSAEGAAASPAPSVATAKSKAARSHKRQDRISSNDTRPCACTVSATPTTDMVTLQSLHILSSDVASNPPPASFAVQSALLPGWQRVLECYPPHMMYFGLLVYAA</sequence>
<name>A0A836HE66_LEIEN</name>
<accession>A0A836HE66</accession>
<evidence type="ECO:0000313" key="3">
    <source>
        <dbReference type="Proteomes" id="UP000674179"/>
    </source>
</evidence>